<feature type="transmembrane region" description="Helical" evidence="6">
    <location>
        <begin position="134"/>
        <end position="156"/>
    </location>
</feature>
<dbReference type="InterPro" id="IPR000791">
    <property type="entry name" value="Gpr1/Fun34/SatP-like"/>
</dbReference>
<dbReference type="GO" id="GO:0015123">
    <property type="term" value="F:acetate transmembrane transporter activity"/>
    <property type="evidence" value="ECO:0007669"/>
    <property type="project" value="TreeGrafter"/>
</dbReference>
<evidence type="ECO:0000256" key="1">
    <source>
        <dbReference type="ARBA" id="ARBA00004141"/>
    </source>
</evidence>
<keyword evidence="8" id="KW-1185">Reference proteome</keyword>
<gene>
    <name evidence="7" type="ORF">DFH07DRAFT_778705</name>
</gene>
<evidence type="ECO:0000256" key="3">
    <source>
        <dbReference type="ARBA" id="ARBA00022692"/>
    </source>
</evidence>
<name>A0AAD7IDG9_9AGAR</name>
<keyword evidence="5 6" id="KW-0472">Membrane</keyword>
<evidence type="ECO:0000256" key="6">
    <source>
        <dbReference type="SAM" id="Phobius"/>
    </source>
</evidence>
<dbReference type="EMBL" id="JARJLG010000132">
    <property type="protein sequence ID" value="KAJ7739429.1"/>
    <property type="molecule type" value="Genomic_DNA"/>
</dbReference>
<keyword evidence="4 6" id="KW-1133">Transmembrane helix</keyword>
<evidence type="ECO:0000313" key="7">
    <source>
        <dbReference type="EMBL" id="KAJ7739429.1"/>
    </source>
</evidence>
<feature type="transmembrane region" description="Helical" evidence="6">
    <location>
        <begin position="45"/>
        <end position="63"/>
    </location>
</feature>
<dbReference type="GO" id="GO:0005886">
    <property type="term" value="C:plasma membrane"/>
    <property type="evidence" value="ECO:0007669"/>
    <property type="project" value="TreeGrafter"/>
</dbReference>
<feature type="transmembrane region" description="Helical" evidence="6">
    <location>
        <begin position="163"/>
        <end position="182"/>
    </location>
</feature>
<comment type="subcellular location">
    <subcellularLocation>
        <location evidence="1">Membrane</location>
        <topology evidence="1">Multi-pass membrane protein</topology>
    </subcellularLocation>
</comment>
<evidence type="ECO:0000256" key="2">
    <source>
        <dbReference type="ARBA" id="ARBA00005587"/>
    </source>
</evidence>
<dbReference type="PANTHER" id="PTHR31123:SF1">
    <property type="entry name" value="ACCUMULATION OF DYADS PROTEIN 2-RELATED"/>
    <property type="match status" value="1"/>
</dbReference>
<sequence>MASPTSKKGRVSTIDHLRPDVEQGAVISTSEGAAYRSGIANPAPMGLFAFATTTFVLSLYTVQARSITVPNVVVGMAIFSGGLTQVVASMWEFPRGNAFGATVFASYGSFWMSYGTIYIPASGIIAAYSDPTELANTLGIYIIAWCMVTLFFLLLVIRANAAYTLLLSSFCVALACLSAGQFTQSFMVTKAGGVFLIIGAFIAYYIAMSELLASERRAVVRLPLGVWQ</sequence>
<keyword evidence="3 6" id="KW-0812">Transmembrane</keyword>
<dbReference type="Proteomes" id="UP001215280">
    <property type="component" value="Unassembled WGS sequence"/>
</dbReference>
<feature type="transmembrane region" description="Helical" evidence="6">
    <location>
        <begin position="103"/>
        <end position="128"/>
    </location>
</feature>
<dbReference type="Pfam" id="PF01184">
    <property type="entry name" value="Gpr1_Fun34_YaaH"/>
    <property type="match status" value="1"/>
</dbReference>
<comment type="similarity">
    <text evidence="2">Belongs to the acetate uptake transporter (AceTr) (TC 2.A.96) family.</text>
</comment>
<feature type="transmembrane region" description="Helical" evidence="6">
    <location>
        <begin position="69"/>
        <end position="91"/>
    </location>
</feature>
<comment type="caution">
    <text evidence="7">The sequence shown here is derived from an EMBL/GenBank/DDBJ whole genome shotgun (WGS) entry which is preliminary data.</text>
</comment>
<feature type="transmembrane region" description="Helical" evidence="6">
    <location>
        <begin position="188"/>
        <end position="207"/>
    </location>
</feature>
<dbReference type="PANTHER" id="PTHR31123">
    <property type="entry name" value="ACCUMULATION OF DYADS PROTEIN 2-RELATED"/>
    <property type="match status" value="1"/>
</dbReference>
<protein>
    <submittedName>
        <fullName evidence="7">Gpr1 family protein</fullName>
    </submittedName>
</protein>
<dbReference type="AlphaFoldDB" id="A0AAD7IDG9"/>
<accession>A0AAD7IDG9</accession>
<reference evidence="7" key="1">
    <citation type="submission" date="2023-03" db="EMBL/GenBank/DDBJ databases">
        <title>Massive genome expansion in bonnet fungi (Mycena s.s.) driven by repeated elements and novel gene families across ecological guilds.</title>
        <authorList>
            <consortium name="Lawrence Berkeley National Laboratory"/>
            <person name="Harder C.B."/>
            <person name="Miyauchi S."/>
            <person name="Viragh M."/>
            <person name="Kuo A."/>
            <person name="Thoen E."/>
            <person name="Andreopoulos B."/>
            <person name="Lu D."/>
            <person name="Skrede I."/>
            <person name="Drula E."/>
            <person name="Henrissat B."/>
            <person name="Morin E."/>
            <person name="Kohler A."/>
            <person name="Barry K."/>
            <person name="LaButti K."/>
            <person name="Morin E."/>
            <person name="Salamov A."/>
            <person name="Lipzen A."/>
            <person name="Mereny Z."/>
            <person name="Hegedus B."/>
            <person name="Baldrian P."/>
            <person name="Stursova M."/>
            <person name="Weitz H."/>
            <person name="Taylor A."/>
            <person name="Grigoriev I.V."/>
            <person name="Nagy L.G."/>
            <person name="Martin F."/>
            <person name="Kauserud H."/>
        </authorList>
    </citation>
    <scope>NUCLEOTIDE SEQUENCE</scope>
    <source>
        <strain evidence="7">CBHHK188m</strain>
    </source>
</reference>
<organism evidence="7 8">
    <name type="scientific">Mycena maculata</name>
    <dbReference type="NCBI Taxonomy" id="230809"/>
    <lineage>
        <taxon>Eukaryota</taxon>
        <taxon>Fungi</taxon>
        <taxon>Dikarya</taxon>
        <taxon>Basidiomycota</taxon>
        <taxon>Agaricomycotina</taxon>
        <taxon>Agaricomycetes</taxon>
        <taxon>Agaricomycetidae</taxon>
        <taxon>Agaricales</taxon>
        <taxon>Marasmiineae</taxon>
        <taxon>Mycenaceae</taxon>
        <taxon>Mycena</taxon>
    </lineage>
</organism>
<evidence type="ECO:0000256" key="4">
    <source>
        <dbReference type="ARBA" id="ARBA00022989"/>
    </source>
</evidence>
<proteinExistence type="inferred from homology"/>
<dbReference type="NCBIfam" id="NF038013">
    <property type="entry name" value="AceTr_1"/>
    <property type="match status" value="1"/>
</dbReference>
<dbReference type="InterPro" id="IPR051633">
    <property type="entry name" value="AceTr"/>
</dbReference>
<evidence type="ECO:0000313" key="8">
    <source>
        <dbReference type="Proteomes" id="UP001215280"/>
    </source>
</evidence>
<evidence type="ECO:0000256" key="5">
    <source>
        <dbReference type="ARBA" id="ARBA00023136"/>
    </source>
</evidence>